<keyword evidence="1" id="KW-0812">Transmembrane</keyword>
<name>A0A3D4S4M3_9ENTE</name>
<accession>A0A3D4S4M3</accession>
<protein>
    <submittedName>
        <fullName evidence="2">Divergent PAP2 family protein</fullName>
    </submittedName>
</protein>
<sequence length="166" mass="18102">MGLLTNFPLICAMSAILIAQLIKFPIAYWIHKRTSLKLLTSTGGMPSSHTAAVASLITSLGLDYGFGSPLVAIATTFGVIVMFDAMGVRRQSGYQGILLRHLVALIEKKSSAKQLPENEDDQQGESLITDESIIDKYLGHEPIEIAGGVVTGIFVAFFIRWLFQIF</sequence>
<dbReference type="AlphaFoldDB" id="A0A3D4S4M3"/>
<gene>
    <name evidence="2" type="ORF">DIW15_01830</name>
</gene>
<dbReference type="PANTHER" id="PTHR31446:SF29">
    <property type="entry name" value="ACID PHOSPHATASE_VANADIUM-DEPENDENT HALOPEROXIDASE-RELATED PROTEIN"/>
    <property type="match status" value="1"/>
</dbReference>
<keyword evidence="1" id="KW-1133">Transmembrane helix</keyword>
<evidence type="ECO:0000313" key="3">
    <source>
        <dbReference type="Proteomes" id="UP000262195"/>
    </source>
</evidence>
<reference evidence="2 3" key="1">
    <citation type="journal article" date="2018" name="Nat. Biotechnol.">
        <title>A standardized bacterial taxonomy based on genome phylogeny substantially revises the tree of life.</title>
        <authorList>
            <person name="Parks D.H."/>
            <person name="Chuvochina M."/>
            <person name="Waite D.W."/>
            <person name="Rinke C."/>
            <person name="Skarshewski A."/>
            <person name="Chaumeil P.A."/>
            <person name="Hugenholtz P."/>
        </authorList>
    </citation>
    <scope>NUCLEOTIDE SEQUENCE [LARGE SCALE GENOMIC DNA]</scope>
    <source>
        <strain evidence="2">UBA11306</strain>
    </source>
</reference>
<dbReference type="EMBL" id="DQHO01000013">
    <property type="protein sequence ID" value="HCS93432.1"/>
    <property type="molecule type" value="Genomic_DNA"/>
</dbReference>
<proteinExistence type="predicted"/>
<dbReference type="STRING" id="1121105.GCA_000421665_00004"/>
<dbReference type="Proteomes" id="UP000262195">
    <property type="component" value="Unassembled WGS sequence"/>
</dbReference>
<evidence type="ECO:0000256" key="1">
    <source>
        <dbReference type="SAM" id="Phobius"/>
    </source>
</evidence>
<dbReference type="RefSeq" id="WP_022795309.1">
    <property type="nucleotide sequence ID" value="NZ_JBQEAI010000033.1"/>
</dbReference>
<keyword evidence="1" id="KW-0472">Membrane</keyword>
<feature type="transmembrane region" description="Helical" evidence="1">
    <location>
        <begin position="6"/>
        <end position="26"/>
    </location>
</feature>
<dbReference type="InterPro" id="IPR003832">
    <property type="entry name" value="DUF212"/>
</dbReference>
<feature type="transmembrane region" description="Helical" evidence="1">
    <location>
        <begin position="145"/>
        <end position="163"/>
    </location>
</feature>
<dbReference type="Pfam" id="PF02681">
    <property type="entry name" value="DUF212"/>
    <property type="match status" value="1"/>
</dbReference>
<organism evidence="2 3">
    <name type="scientific">Bavariicoccus seileri</name>
    <dbReference type="NCBI Taxonomy" id="549685"/>
    <lineage>
        <taxon>Bacteria</taxon>
        <taxon>Bacillati</taxon>
        <taxon>Bacillota</taxon>
        <taxon>Bacilli</taxon>
        <taxon>Lactobacillales</taxon>
        <taxon>Enterococcaceae</taxon>
        <taxon>Bavariicoccus</taxon>
    </lineage>
</organism>
<dbReference type="PANTHER" id="PTHR31446">
    <property type="entry name" value="ACID PHOSPHATASE/VANADIUM-DEPENDENT HALOPEROXIDASE-RELATED PROTEIN"/>
    <property type="match status" value="1"/>
</dbReference>
<evidence type="ECO:0000313" key="2">
    <source>
        <dbReference type="EMBL" id="HCS93432.1"/>
    </source>
</evidence>
<feature type="transmembrane region" description="Helical" evidence="1">
    <location>
        <begin position="64"/>
        <end position="83"/>
    </location>
</feature>
<comment type="caution">
    <text evidence="2">The sequence shown here is derived from an EMBL/GenBank/DDBJ whole genome shotgun (WGS) entry which is preliminary data.</text>
</comment>